<dbReference type="GO" id="GO:0000981">
    <property type="term" value="F:DNA-binding transcription factor activity, RNA polymerase II-specific"/>
    <property type="evidence" value="ECO:0007669"/>
    <property type="project" value="TreeGrafter"/>
</dbReference>
<feature type="compositionally biased region" description="Polar residues" evidence="8">
    <location>
        <begin position="138"/>
        <end position="159"/>
    </location>
</feature>
<dbReference type="SUPFAM" id="SSF47113">
    <property type="entry name" value="Histone-fold"/>
    <property type="match status" value="1"/>
</dbReference>
<proteinExistence type="inferred from homology"/>
<evidence type="ECO:0000256" key="6">
    <source>
        <dbReference type="ARBA" id="ARBA00023242"/>
    </source>
</evidence>
<evidence type="ECO:0000256" key="4">
    <source>
        <dbReference type="ARBA" id="ARBA00023159"/>
    </source>
</evidence>
<dbReference type="InterPro" id="IPR007125">
    <property type="entry name" value="H2A/H2B/H3"/>
</dbReference>
<organism evidence="10 11">
    <name type="scientific">Triparma verrucosa</name>
    <dbReference type="NCBI Taxonomy" id="1606542"/>
    <lineage>
        <taxon>Eukaryota</taxon>
        <taxon>Sar</taxon>
        <taxon>Stramenopiles</taxon>
        <taxon>Ochrophyta</taxon>
        <taxon>Bolidophyceae</taxon>
        <taxon>Parmales</taxon>
        <taxon>Triparmaceae</taxon>
        <taxon>Triparma</taxon>
    </lineage>
</organism>
<keyword evidence="3" id="KW-0238">DNA-binding</keyword>
<dbReference type="InterPro" id="IPR050568">
    <property type="entry name" value="Transcr_DNA_Rep_Reg"/>
</dbReference>
<evidence type="ECO:0000256" key="7">
    <source>
        <dbReference type="ARBA" id="ARBA00038129"/>
    </source>
</evidence>
<dbReference type="FunFam" id="1.10.20.10:FF:000062">
    <property type="entry name" value="Nuclear transcription factor Y subunit C"/>
    <property type="match status" value="1"/>
</dbReference>
<dbReference type="Pfam" id="PF00125">
    <property type="entry name" value="Histone"/>
    <property type="match status" value="1"/>
</dbReference>
<protein>
    <recommendedName>
        <fullName evidence="9">Core Histone H2A/H2B/H3 domain-containing protein</fullName>
    </recommendedName>
</protein>
<evidence type="ECO:0000256" key="2">
    <source>
        <dbReference type="ARBA" id="ARBA00023015"/>
    </source>
</evidence>
<keyword evidence="6" id="KW-0539">Nucleus</keyword>
<dbReference type="PANTHER" id="PTHR10252">
    <property type="entry name" value="HISTONE-LIKE TRANSCRIPTION FACTOR CCAAT-RELATED"/>
    <property type="match status" value="1"/>
</dbReference>
<dbReference type="CDD" id="cd22908">
    <property type="entry name" value="HFD_NFYC-like"/>
    <property type="match status" value="1"/>
</dbReference>
<name>A0A9W7BKX3_9STRA</name>
<evidence type="ECO:0000256" key="3">
    <source>
        <dbReference type="ARBA" id="ARBA00023125"/>
    </source>
</evidence>
<keyword evidence="2" id="KW-0805">Transcription regulation</keyword>
<dbReference type="PANTHER" id="PTHR10252:SF8">
    <property type="entry name" value="NUCLEAR TRANSCRIPTION FACTOR Y SUBUNIT GAMMA"/>
    <property type="match status" value="1"/>
</dbReference>
<dbReference type="EMBL" id="BRXX01000135">
    <property type="protein sequence ID" value="GMH93101.1"/>
    <property type="molecule type" value="Genomic_DNA"/>
</dbReference>
<dbReference type="InterPro" id="IPR009072">
    <property type="entry name" value="Histone-fold"/>
</dbReference>
<comment type="caution">
    <text evidence="10">The sequence shown here is derived from an EMBL/GenBank/DDBJ whole genome shotgun (WGS) entry which is preliminary data.</text>
</comment>
<keyword evidence="5" id="KW-0804">Transcription</keyword>
<evidence type="ECO:0000313" key="11">
    <source>
        <dbReference type="Proteomes" id="UP001165160"/>
    </source>
</evidence>
<dbReference type="Proteomes" id="UP001165160">
    <property type="component" value="Unassembled WGS sequence"/>
</dbReference>
<accession>A0A9W7BKX3</accession>
<evidence type="ECO:0000256" key="1">
    <source>
        <dbReference type="ARBA" id="ARBA00004123"/>
    </source>
</evidence>
<evidence type="ECO:0000256" key="5">
    <source>
        <dbReference type="ARBA" id="ARBA00023163"/>
    </source>
</evidence>
<dbReference type="Gene3D" id="1.10.20.10">
    <property type="entry name" value="Histone, subunit A"/>
    <property type="match status" value="1"/>
</dbReference>
<dbReference type="GO" id="GO:0005634">
    <property type="term" value="C:nucleus"/>
    <property type="evidence" value="ECO:0007669"/>
    <property type="project" value="UniProtKB-SubCell"/>
</dbReference>
<evidence type="ECO:0000313" key="10">
    <source>
        <dbReference type="EMBL" id="GMH93101.1"/>
    </source>
</evidence>
<keyword evidence="4" id="KW-0010">Activator</keyword>
<dbReference type="AlphaFoldDB" id="A0A9W7BKX3"/>
<evidence type="ECO:0000259" key="9">
    <source>
        <dbReference type="Pfam" id="PF00125"/>
    </source>
</evidence>
<keyword evidence="11" id="KW-1185">Reference proteome</keyword>
<gene>
    <name evidence="10" type="ORF">TrVE_jg8473</name>
</gene>
<dbReference type="GO" id="GO:0046982">
    <property type="term" value="F:protein heterodimerization activity"/>
    <property type="evidence" value="ECO:0007669"/>
    <property type="project" value="InterPro"/>
</dbReference>
<evidence type="ECO:0000256" key="8">
    <source>
        <dbReference type="SAM" id="MobiDB-lite"/>
    </source>
</evidence>
<feature type="region of interest" description="Disordered" evidence="8">
    <location>
        <begin position="133"/>
        <end position="159"/>
    </location>
</feature>
<dbReference type="GO" id="GO:0000978">
    <property type="term" value="F:RNA polymerase II cis-regulatory region sequence-specific DNA binding"/>
    <property type="evidence" value="ECO:0007669"/>
    <property type="project" value="TreeGrafter"/>
</dbReference>
<comment type="similarity">
    <text evidence="7">Belongs to the NFYC/HAP5 subunit family.</text>
</comment>
<feature type="domain" description="Core Histone H2A/H2B/H3" evidence="9">
    <location>
        <begin position="34"/>
        <end position="113"/>
    </location>
</feature>
<comment type="subcellular location">
    <subcellularLocation>
        <location evidence="1">Nucleus</location>
    </subcellularLocation>
</comment>
<sequence>MASEKNDRPISPLSQVLLDYQAANENLVANIEPHSNDWKSHILPLARIKKIMKSEDEIKPSMGQQKLMISSEGPIFFSKACEMFIGEVAIRAWMSTCEGKRRTVQKADVQAALNRSDMFDFLIDIVPRLTGKAPVETSAGSGTDPANSTSFAPSGSNEIPTVNPQHGMMLQAITHHLQQDQMSQQLDPNLAAMMSGFEGGGAAGVGSGGLASDEEQRMLMMQWQAAATQNLQADELKRKRGNDDQE</sequence>
<reference evidence="11" key="1">
    <citation type="journal article" date="2023" name="Commun. Biol.">
        <title>Genome analysis of Parmales, the sister group of diatoms, reveals the evolutionary specialization of diatoms from phago-mixotrophs to photoautotrophs.</title>
        <authorList>
            <person name="Ban H."/>
            <person name="Sato S."/>
            <person name="Yoshikawa S."/>
            <person name="Yamada K."/>
            <person name="Nakamura Y."/>
            <person name="Ichinomiya M."/>
            <person name="Sato N."/>
            <person name="Blanc-Mathieu R."/>
            <person name="Endo H."/>
            <person name="Kuwata A."/>
            <person name="Ogata H."/>
        </authorList>
    </citation>
    <scope>NUCLEOTIDE SEQUENCE [LARGE SCALE GENOMIC DNA]</scope>
    <source>
        <strain evidence="11">NIES 3699</strain>
    </source>
</reference>